<evidence type="ECO:0000313" key="2">
    <source>
        <dbReference type="EMBL" id="KAJ5547271.1"/>
    </source>
</evidence>
<comment type="caution">
    <text evidence="2">The sequence shown here is derived from an EMBL/GenBank/DDBJ whole genome shotgun (WGS) entry which is preliminary data.</text>
</comment>
<sequence>MLGDSNFAPIRPSSGLVHSGTPNIPRNESCDSTRVPAHQGMNNEPSDSTTGRRPAFGDASSSMDISPAFSPAPPWTGIPSEDDQRLHSVGVAALAAVSQYPYPLNEESDSFLVSEVVGAMTSSARPAFRHPQSMGLDTDWDSSETDHHGGVIVNDLIERTATWEHIATIENRNGHDNMQKDMMMDYDPPFVDYASSPSSGSDDDLEDLLKFYPGEEAYLRQRKETRSPVASMRDVNLDEFYDHVTYDDPEVDAPQPPENTTPTGGSFGRGSTGGHRNPSCVDHSHNHFRTKPHN</sequence>
<gene>
    <name evidence="2" type="ORF">N7494_004856</name>
</gene>
<dbReference type="Proteomes" id="UP001220324">
    <property type="component" value="Unassembled WGS sequence"/>
</dbReference>
<reference evidence="2 3" key="1">
    <citation type="journal article" date="2023" name="IMA Fungus">
        <title>Comparative genomic study of the Penicillium genus elucidates a diverse pangenome and 15 lateral gene transfer events.</title>
        <authorList>
            <person name="Petersen C."/>
            <person name="Sorensen T."/>
            <person name="Nielsen M.R."/>
            <person name="Sondergaard T.E."/>
            <person name="Sorensen J.L."/>
            <person name="Fitzpatrick D.A."/>
            <person name="Frisvad J.C."/>
            <person name="Nielsen K.L."/>
        </authorList>
    </citation>
    <scope>NUCLEOTIDE SEQUENCE [LARGE SCALE GENOMIC DNA]</scope>
    <source>
        <strain evidence="2 3">IBT 35679</strain>
    </source>
</reference>
<evidence type="ECO:0000256" key="1">
    <source>
        <dbReference type="SAM" id="MobiDB-lite"/>
    </source>
</evidence>
<feature type="compositionally biased region" description="Polar residues" evidence="1">
    <location>
        <begin position="40"/>
        <end position="51"/>
    </location>
</feature>
<keyword evidence="3" id="KW-1185">Reference proteome</keyword>
<protein>
    <submittedName>
        <fullName evidence="2">Uncharacterized protein</fullName>
    </submittedName>
</protein>
<feature type="compositionally biased region" description="Polar residues" evidence="1">
    <location>
        <begin position="20"/>
        <end position="32"/>
    </location>
</feature>
<evidence type="ECO:0000313" key="3">
    <source>
        <dbReference type="Proteomes" id="UP001220324"/>
    </source>
</evidence>
<accession>A0AAD6D3G4</accession>
<name>A0AAD6D3G4_9EURO</name>
<feature type="region of interest" description="Disordered" evidence="1">
    <location>
        <begin position="246"/>
        <end position="294"/>
    </location>
</feature>
<dbReference type="AlphaFoldDB" id="A0AAD6D3G4"/>
<proteinExistence type="predicted"/>
<feature type="region of interest" description="Disordered" evidence="1">
    <location>
        <begin position="1"/>
        <end position="82"/>
    </location>
</feature>
<dbReference type="EMBL" id="JAQIZZ010000003">
    <property type="protein sequence ID" value="KAJ5547271.1"/>
    <property type="molecule type" value="Genomic_DNA"/>
</dbReference>
<organism evidence="2 3">
    <name type="scientific">Penicillium frequentans</name>
    <dbReference type="NCBI Taxonomy" id="3151616"/>
    <lineage>
        <taxon>Eukaryota</taxon>
        <taxon>Fungi</taxon>
        <taxon>Dikarya</taxon>
        <taxon>Ascomycota</taxon>
        <taxon>Pezizomycotina</taxon>
        <taxon>Eurotiomycetes</taxon>
        <taxon>Eurotiomycetidae</taxon>
        <taxon>Eurotiales</taxon>
        <taxon>Aspergillaceae</taxon>
        <taxon>Penicillium</taxon>
    </lineage>
</organism>